<gene>
    <name evidence="8" type="ORF">NDU88_000182</name>
</gene>
<keyword evidence="3" id="KW-0217">Developmental protein</keyword>
<evidence type="ECO:0000313" key="9">
    <source>
        <dbReference type="Proteomes" id="UP001066276"/>
    </source>
</evidence>
<comment type="function">
    <text evidence="1">May play an important role in spermatogenesis and/or testis development.</text>
</comment>
<dbReference type="Pfam" id="PF06910">
    <property type="entry name" value="MEA1"/>
    <property type="match status" value="1"/>
</dbReference>
<feature type="compositionally biased region" description="Basic and acidic residues" evidence="7">
    <location>
        <begin position="153"/>
        <end position="164"/>
    </location>
</feature>
<dbReference type="Proteomes" id="UP001066276">
    <property type="component" value="Chromosome 5"/>
</dbReference>
<reference evidence="8" key="1">
    <citation type="journal article" date="2022" name="bioRxiv">
        <title>Sequencing and chromosome-scale assembly of the giantPleurodeles waltlgenome.</title>
        <authorList>
            <person name="Brown T."/>
            <person name="Elewa A."/>
            <person name="Iarovenko S."/>
            <person name="Subramanian E."/>
            <person name="Araus A.J."/>
            <person name="Petzold A."/>
            <person name="Susuki M."/>
            <person name="Suzuki K.-i.T."/>
            <person name="Hayashi T."/>
            <person name="Toyoda A."/>
            <person name="Oliveira C."/>
            <person name="Osipova E."/>
            <person name="Leigh N.D."/>
            <person name="Simon A."/>
            <person name="Yun M.H."/>
        </authorList>
    </citation>
    <scope>NUCLEOTIDE SEQUENCE</scope>
    <source>
        <strain evidence="8">20211129_DDA</strain>
        <tissue evidence="8">Liver</tissue>
    </source>
</reference>
<keyword evidence="9" id="KW-1185">Reference proteome</keyword>
<proteinExistence type="predicted"/>
<feature type="compositionally biased region" description="Polar residues" evidence="7">
    <location>
        <begin position="178"/>
        <end position="188"/>
    </location>
</feature>
<dbReference type="EMBL" id="JANPWB010000009">
    <property type="protein sequence ID" value="KAJ1147301.1"/>
    <property type="molecule type" value="Genomic_DNA"/>
</dbReference>
<keyword evidence="5" id="KW-0221">Differentiation</keyword>
<evidence type="ECO:0000256" key="4">
    <source>
        <dbReference type="ARBA" id="ARBA00022553"/>
    </source>
</evidence>
<organism evidence="8 9">
    <name type="scientific">Pleurodeles waltl</name>
    <name type="common">Iberian ribbed newt</name>
    <dbReference type="NCBI Taxonomy" id="8319"/>
    <lineage>
        <taxon>Eukaryota</taxon>
        <taxon>Metazoa</taxon>
        <taxon>Chordata</taxon>
        <taxon>Craniata</taxon>
        <taxon>Vertebrata</taxon>
        <taxon>Euteleostomi</taxon>
        <taxon>Amphibia</taxon>
        <taxon>Batrachia</taxon>
        <taxon>Caudata</taxon>
        <taxon>Salamandroidea</taxon>
        <taxon>Salamandridae</taxon>
        <taxon>Pleurodelinae</taxon>
        <taxon>Pleurodeles</taxon>
    </lineage>
</organism>
<dbReference type="AlphaFoldDB" id="A0AAV7R438"/>
<evidence type="ECO:0000256" key="2">
    <source>
        <dbReference type="ARBA" id="ARBA00022245"/>
    </source>
</evidence>
<feature type="region of interest" description="Disordered" evidence="7">
    <location>
        <begin position="1"/>
        <end position="189"/>
    </location>
</feature>
<sequence>MLGRRLGANPFQYSLPIVGRGQGGPGSERRSRDRLLDPCMEVVTLRGDNMGPERIFPNSSEDLGDQRPPEGLQENMGDWSGDDPEEEEEEQQNEEEDDNVNEGGYFYQPLNQDPESGAFGHQSHPGQEGGGDYSHLEQTDEGLGLPEEAASSIHERLQEMRLHLPDPPVDSDDEDAVGTSTTDTQTSIPMDAAHVELVKKTMAGIKLPSLGVPPWAMQLSDEQWKDMVQLTLESRASAPGPGAGWK</sequence>
<feature type="compositionally biased region" description="Acidic residues" evidence="7">
    <location>
        <begin position="80"/>
        <end position="100"/>
    </location>
</feature>
<name>A0AAV7R438_PLEWA</name>
<feature type="compositionally biased region" description="Basic and acidic residues" evidence="7">
    <location>
        <begin position="27"/>
        <end position="36"/>
    </location>
</feature>
<evidence type="ECO:0000256" key="5">
    <source>
        <dbReference type="ARBA" id="ARBA00022782"/>
    </source>
</evidence>
<dbReference type="GO" id="GO:0030154">
    <property type="term" value="P:cell differentiation"/>
    <property type="evidence" value="ECO:0007669"/>
    <property type="project" value="UniProtKB-KW"/>
</dbReference>
<protein>
    <recommendedName>
        <fullName evidence="2">Male-enhanced antigen 1</fullName>
    </recommendedName>
</protein>
<dbReference type="PANTHER" id="PTHR17005">
    <property type="entry name" value="MALE-ENHANCED ANTIGEN-1"/>
    <property type="match status" value="1"/>
</dbReference>
<evidence type="ECO:0000256" key="3">
    <source>
        <dbReference type="ARBA" id="ARBA00022473"/>
    </source>
</evidence>
<evidence type="ECO:0000313" key="8">
    <source>
        <dbReference type="EMBL" id="KAJ1147301.1"/>
    </source>
</evidence>
<keyword evidence="4" id="KW-0597">Phosphoprotein</keyword>
<evidence type="ECO:0000256" key="7">
    <source>
        <dbReference type="SAM" id="MobiDB-lite"/>
    </source>
</evidence>
<dbReference type="InterPro" id="IPR009685">
    <property type="entry name" value="MEA1"/>
</dbReference>
<dbReference type="GO" id="GO:0007283">
    <property type="term" value="P:spermatogenesis"/>
    <property type="evidence" value="ECO:0007669"/>
    <property type="project" value="UniProtKB-KW"/>
</dbReference>
<accession>A0AAV7R438</accession>
<evidence type="ECO:0000256" key="6">
    <source>
        <dbReference type="ARBA" id="ARBA00022871"/>
    </source>
</evidence>
<evidence type="ECO:0000256" key="1">
    <source>
        <dbReference type="ARBA" id="ARBA00002540"/>
    </source>
</evidence>
<comment type="caution">
    <text evidence="8">The sequence shown here is derived from an EMBL/GenBank/DDBJ whole genome shotgun (WGS) entry which is preliminary data.</text>
</comment>
<keyword evidence="6" id="KW-0744">Spermatogenesis</keyword>